<dbReference type="EMBL" id="JAIKTS010000002">
    <property type="protein sequence ID" value="MCL7714531.1"/>
    <property type="molecule type" value="Genomic_DNA"/>
</dbReference>
<sequence>MRRRPFPAAGLRHVRYGLAGALRLAGTDGVTVIAAGRLRGAAAGSDGLYLGAARQRRLGVAPADAVAATLSLSPLEEIP</sequence>
<proteinExistence type="predicted"/>
<reference evidence="1 2" key="1">
    <citation type="submission" date="2021-08" db="EMBL/GenBank/DDBJ databases">
        <title>Novel members of of the genus Stenotrophomonas from differernt environment.</title>
        <authorList>
            <person name="Deng Y."/>
        </authorList>
    </citation>
    <scope>NUCLEOTIDE SEQUENCE [LARGE SCALE GENOMIC DNA]</scope>
    <source>
        <strain evidence="1 2">CPCC 101365</strain>
    </source>
</reference>
<keyword evidence="2" id="KW-1185">Reference proteome</keyword>
<gene>
    <name evidence="1" type="ORF">K5L01_07745</name>
</gene>
<dbReference type="Proteomes" id="UP001431235">
    <property type="component" value="Unassembled WGS sequence"/>
</dbReference>
<accession>A0ABT0SHF5</accession>
<evidence type="ECO:0000313" key="1">
    <source>
        <dbReference type="EMBL" id="MCL7714531.1"/>
    </source>
</evidence>
<dbReference type="RefSeq" id="WP_250063593.1">
    <property type="nucleotide sequence ID" value="NZ_JAIKTS010000002.1"/>
</dbReference>
<evidence type="ECO:0000313" key="2">
    <source>
        <dbReference type="Proteomes" id="UP001431235"/>
    </source>
</evidence>
<organism evidence="1 2">
    <name type="scientific">Stenotrophomonas mori</name>
    <dbReference type="NCBI Taxonomy" id="2871096"/>
    <lineage>
        <taxon>Bacteria</taxon>
        <taxon>Pseudomonadati</taxon>
        <taxon>Pseudomonadota</taxon>
        <taxon>Gammaproteobacteria</taxon>
        <taxon>Lysobacterales</taxon>
        <taxon>Lysobacteraceae</taxon>
        <taxon>Stenotrophomonas</taxon>
    </lineage>
</organism>
<comment type="caution">
    <text evidence="1">The sequence shown here is derived from an EMBL/GenBank/DDBJ whole genome shotgun (WGS) entry which is preliminary data.</text>
</comment>
<protein>
    <submittedName>
        <fullName evidence="1">Uncharacterized protein</fullName>
    </submittedName>
</protein>
<name>A0ABT0SHF5_9GAMM</name>